<dbReference type="SUPFAM" id="SSF47413">
    <property type="entry name" value="lambda repressor-like DNA-binding domains"/>
    <property type="match status" value="1"/>
</dbReference>
<feature type="domain" description="HTH cro/C1-type" evidence="1">
    <location>
        <begin position="19"/>
        <end position="73"/>
    </location>
</feature>
<proteinExistence type="predicted"/>
<sequence length="107" mass="12357">MSKLIKPERHSEILVINRLAAVLKEERISNKKLAEILGYEPATISKWATNTIQPPLSTFLRIALIINRDLRDFFISTREFDDAEKNILLKNLTEIAERGKRARKNKA</sequence>
<reference evidence="2 3" key="1">
    <citation type="submission" date="2018-11" db="EMBL/GenBank/DDBJ databases">
        <title>Chitinophaga lutea sp.nov., isolate from arsenic contaminated soil.</title>
        <authorList>
            <person name="Zong Y."/>
        </authorList>
    </citation>
    <scope>NUCLEOTIDE SEQUENCE [LARGE SCALE GENOMIC DNA]</scope>
    <source>
        <strain evidence="2 3">ZY74</strain>
    </source>
</reference>
<protein>
    <submittedName>
        <fullName evidence="2">XRE family transcriptional regulator</fullName>
    </submittedName>
</protein>
<gene>
    <name evidence="2" type="ORF">EGT74_07995</name>
</gene>
<dbReference type="AlphaFoldDB" id="A0A3N4QBU4"/>
<name>A0A3N4QBU4_9BACT</name>
<evidence type="ECO:0000259" key="1">
    <source>
        <dbReference type="PROSITE" id="PS50943"/>
    </source>
</evidence>
<dbReference type="InterPro" id="IPR001387">
    <property type="entry name" value="Cro/C1-type_HTH"/>
</dbReference>
<dbReference type="CDD" id="cd00093">
    <property type="entry name" value="HTH_XRE"/>
    <property type="match status" value="1"/>
</dbReference>
<dbReference type="OrthoDB" id="7865033at2"/>
<dbReference type="GO" id="GO:0003677">
    <property type="term" value="F:DNA binding"/>
    <property type="evidence" value="ECO:0007669"/>
    <property type="project" value="InterPro"/>
</dbReference>
<dbReference type="RefSeq" id="WP_123845965.1">
    <property type="nucleotide sequence ID" value="NZ_RPDH01000001.1"/>
</dbReference>
<dbReference type="Pfam" id="PF01381">
    <property type="entry name" value="HTH_3"/>
    <property type="match status" value="1"/>
</dbReference>
<dbReference type="Gene3D" id="1.10.260.40">
    <property type="entry name" value="lambda repressor-like DNA-binding domains"/>
    <property type="match status" value="1"/>
</dbReference>
<organism evidence="2 3">
    <name type="scientific">Chitinophaga lutea</name>
    <dbReference type="NCBI Taxonomy" id="2488634"/>
    <lineage>
        <taxon>Bacteria</taxon>
        <taxon>Pseudomonadati</taxon>
        <taxon>Bacteroidota</taxon>
        <taxon>Chitinophagia</taxon>
        <taxon>Chitinophagales</taxon>
        <taxon>Chitinophagaceae</taxon>
        <taxon>Chitinophaga</taxon>
    </lineage>
</organism>
<dbReference type="InterPro" id="IPR010982">
    <property type="entry name" value="Lambda_DNA-bd_dom_sf"/>
</dbReference>
<keyword evidence="3" id="KW-1185">Reference proteome</keyword>
<evidence type="ECO:0000313" key="3">
    <source>
        <dbReference type="Proteomes" id="UP000278351"/>
    </source>
</evidence>
<dbReference type="PROSITE" id="PS50943">
    <property type="entry name" value="HTH_CROC1"/>
    <property type="match status" value="1"/>
</dbReference>
<dbReference type="EMBL" id="RPDH01000001">
    <property type="protein sequence ID" value="RPE13450.1"/>
    <property type="molecule type" value="Genomic_DNA"/>
</dbReference>
<evidence type="ECO:0000313" key="2">
    <source>
        <dbReference type="EMBL" id="RPE13450.1"/>
    </source>
</evidence>
<dbReference type="Proteomes" id="UP000278351">
    <property type="component" value="Unassembled WGS sequence"/>
</dbReference>
<comment type="caution">
    <text evidence="2">The sequence shown here is derived from an EMBL/GenBank/DDBJ whole genome shotgun (WGS) entry which is preliminary data.</text>
</comment>
<dbReference type="SMART" id="SM00530">
    <property type="entry name" value="HTH_XRE"/>
    <property type="match status" value="1"/>
</dbReference>
<accession>A0A3N4QBU4</accession>